<dbReference type="Gene3D" id="3.20.20.80">
    <property type="entry name" value="Glycosidases"/>
    <property type="match status" value="1"/>
</dbReference>
<dbReference type="GO" id="GO:0004563">
    <property type="term" value="F:beta-N-acetylhexosaminidase activity"/>
    <property type="evidence" value="ECO:0007669"/>
    <property type="project" value="UniProtKB-EC"/>
</dbReference>
<dbReference type="STRING" id="13706.A0A1X2HSU2"/>
<dbReference type="InterPro" id="IPR017853">
    <property type="entry name" value="GH"/>
</dbReference>
<dbReference type="Gene3D" id="1.20.120.670">
    <property type="entry name" value="N-acetyl-b-d-glucoasminidase"/>
    <property type="match status" value="1"/>
</dbReference>
<evidence type="ECO:0000259" key="7">
    <source>
        <dbReference type="Pfam" id="PF18088"/>
    </source>
</evidence>
<accession>A0A1X2HSU2</accession>
<comment type="catalytic activity">
    <reaction evidence="1">
        <text>Hydrolysis of terminal non-reducing N-acetyl-D-hexosamine residues in N-acetyl-beta-D-hexosaminides.</text>
        <dbReference type="EC" id="3.2.1.52"/>
    </reaction>
</comment>
<dbReference type="Pfam" id="PF18088">
    <property type="entry name" value="Glyco_H_20C_C"/>
    <property type="match status" value="1"/>
</dbReference>
<dbReference type="OrthoDB" id="2100085at2759"/>
<protein>
    <recommendedName>
        <fullName evidence="3">beta-N-acetylhexosaminidase</fullName>
        <ecNumber evidence="3">3.2.1.52</ecNumber>
    </recommendedName>
</protein>
<dbReference type="InterPro" id="IPR038901">
    <property type="entry name" value="HEXDC-like"/>
</dbReference>
<evidence type="ECO:0000256" key="1">
    <source>
        <dbReference type="ARBA" id="ARBA00001231"/>
    </source>
</evidence>
<feature type="region of interest" description="Disordered" evidence="5">
    <location>
        <begin position="1"/>
        <end position="22"/>
    </location>
</feature>
<comment type="similarity">
    <text evidence="2">Belongs to the glycosyl hydrolase 20 family.</text>
</comment>
<dbReference type="GO" id="GO:0005975">
    <property type="term" value="P:carbohydrate metabolic process"/>
    <property type="evidence" value="ECO:0007669"/>
    <property type="project" value="InterPro"/>
</dbReference>
<evidence type="ECO:0000256" key="2">
    <source>
        <dbReference type="ARBA" id="ARBA00006285"/>
    </source>
</evidence>
<feature type="domain" description="Glycoside Hydrolase 20C C-terminal" evidence="7">
    <location>
        <begin position="501"/>
        <end position="678"/>
    </location>
</feature>
<evidence type="ECO:0000256" key="5">
    <source>
        <dbReference type="SAM" id="MobiDB-lite"/>
    </source>
</evidence>
<dbReference type="InParanoid" id="A0A1X2HSU2"/>
<gene>
    <name evidence="8" type="ORF">BCR43DRAFT_481853</name>
</gene>
<evidence type="ECO:0000256" key="3">
    <source>
        <dbReference type="ARBA" id="ARBA00012663"/>
    </source>
</evidence>
<dbReference type="SUPFAM" id="SSF51445">
    <property type="entry name" value="(Trans)glycosidases"/>
    <property type="match status" value="1"/>
</dbReference>
<dbReference type="CDD" id="cd06565">
    <property type="entry name" value="GH20_GcnA-like"/>
    <property type="match status" value="1"/>
</dbReference>
<organism evidence="8 9">
    <name type="scientific">Syncephalastrum racemosum</name>
    <name type="common">Filamentous fungus</name>
    <dbReference type="NCBI Taxonomy" id="13706"/>
    <lineage>
        <taxon>Eukaryota</taxon>
        <taxon>Fungi</taxon>
        <taxon>Fungi incertae sedis</taxon>
        <taxon>Mucoromycota</taxon>
        <taxon>Mucoromycotina</taxon>
        <taxon>Mucoromycetes</taxon>
        <taxon>Mucorales</taxon>
        <taxon>Syncephalastraceae</taxon>
        <taxon>Syncephalastrum</taxon>
    </lineage>
</organism>
<dbReference type="EMBL" id="MCGN01000001">
    <property type="protein sequence ID" value="ORZ02623.1"/>
    <property type="molecule type" value="Genomic_DNA"/>
</dbReference>
<evidence type="ECO:0000256" key="4">
    <source>
        <dbReference type="ARBA" id="ARBA00022801"/>
    </source>
</evidence>
<evidence type="ECO:0000313" key="9">
    <source>
        <dbReference type="Proteomes" id="UP000242180"/>
    </source>
</evidence>
<keyword evidence="4 8" id="KW-0378">Hydrolase</keyword>
<dbReference type="AlphaFoldDB" id="A0A1X2HSU2"/>
<dbReference type="InterPro" id="IPR015883">
    <property type="entry name" value="Glyco_hydro_20_cat"/>
</dbReference>
<evidence type="ECO:0000259" key="6">
    <source>
        <dbReference type="Pfam" id="PF00728"/>
    </source>
</evidence>
<feature type="domain" description="Glycoside hydrolase family 20 catalytic" evidence="6">
    <location>
        <begin position="212"/>
        <end position="360"/>
    </location>
</feature>
<dbReference type="Proteomes" id="UP000242180">
    <property type="component" value="Unassembled WGS sequence"/>
</dbReference>
<dbReference type="EC" id="3.2.1.52" evidence="3"/>
<keyword evidence="9" id="KW-1185">Reference proteome</keyword>
<proteinExistence type="inferred from homology"/>
<dbReference type="PANTHER" id="PTHR21040">
    <property type="entry name" value="BCDNA.GH04120"/>
    <property type="match status" value="1"/>
</dbReference>
<name>A0A1X2HSU2_SYNRA</name>
<dbReference type="PANTHER" id="PTHR21040:SF8">
    <property type="entry name" value="BCDNA.GH04120"/>
    <property type="match status" value="1"/>
</dbReference>
<comment type="caution">
    <text evidence="8">The sequence shown here is derived from an EMBL/GenBank/DDBJ whole genome shotgun (WGS) entry which is preliminary data.</text>
</comment>
<dbReference type="OMA" id="AWTWSRF"/>
<evidence type="ECO:0000313" key="8">
    <source>
        <dbReference type="EMBL" id="ORZ02623.1"/>
    </source>
</evidence>
<sequence>MTDRSNDFIEPLPELDTPMSQDPLDMEPLTNRVLLVVDVPQLPVELQDGLLKIIKYAPHKNLVSEAPTSMQEDGLEHRWHLTFAHDPNLATGQLIVTSNYADYKEVSDGHRFDIYIRYHRKIEAFRALGRLLGAARDASIAYSTEHGHLVNFSEQAQFDTQGVMIDCSRNGVLRLASVYTLLCNMALMGLPMLQLYTEDTYEVEGEPLFGYLRGKYTRRELSLIDDYAFDLGIEVIPCIQTLGHLGQILQWPHYAYLRDNSEVLLAESEATYEFIEKIIKAAMSPFRSRRIHLGMDEAHGVGEGRYRQIFGYKEPTRIFVEHLRKVNEICSRLGLQPMIWSDMLFCLAAKNNTLLGYYDESNNPADAPEFADQMPPNMELIFWDYYHTNPDIYTQKLQQHRQLGCHQPWIATAAWTWSRFWTALPFSFEALRASTVAAKDKAGGVRNTFITIWGDEGNECDTFSSLPALCYYAQHGYDPSEEVDIRMLKRNFEGICGANFDDWVFASKIDDTPGGTPINIRTHFVANMSKWLLWEDPFLSFLSPQYADEDLESHYGAIAAHLFEAIETKKISNPLNERLELPARIARVLSLKCHLRQYLVDAYRSQDYERLYSLAETRLMPLRQEVDQLWRYHRNLWMKMYKPHGWEVLELRYGGLRTRLETMYDHVVAHVQCMLMRNEQMQGKPMDPEEDEEQANVHWRIPEFETDLECLYYGSRTNLLLDYNRVVSPSRPG</sequence>
<dbReference type="Pfam" id="PF00728">
    <property type="entry name" value="Glyco_hydro_20"/>
    <property type="match status" value="1"/>
</dbReference>
<reference evidence="8 9" key="1">
    <citation type="submission" date="2016-07" db="EMBL/GenBank/DDBJ databases">
        <title>Pervasive Adenine N6-methylation of Active Genes in Fungi.</title>
        <authorList>
            <consortium name="DOE Joint Genome Institute"/>
            <person name="Mondo S.J."/>
            <person name="Dannebaum R.O."/>
            <person name="Kuo R.C."/>
            <person name="Labutti K."/>
            <person name="Haridas S."/>
            <person name="Kuo A."/>
            <person name="Salamov A."/>
            <person name="Ahrendt S.R."/>
            <person name="Lipzen A."/>
            <person name="Sullivan W."/>
            <person name="Andreopoulos W.B."/>
            <person name="Clum A."/>
            <person name="Lindquist E."/>
            <person name="Daum C."/>
            <person name="Ramamoorthy G.K."/>
            <person name="Gryganskyi A."/>
            <person name="Culley D."/>
            <person name="Magnuson J.K."/>
            <person name="James T.Y."/>
            <person name="O'Malley M.A."/>
            <person name="Stajich J.E."/>
            <person name="Spatafora J.W."/>
            <person name="Visel A."/>
            <person name="Grigoriev I.V."/>
        </authorList>
    </citation>
    <scope>NUCLEOTIDE SEQUENCE [LARGE SCALE GENOMIC DNA]</scope>
    <source>
        <strain evidence="8 9">NRRL 2496</strain>
    </source>
</reference>
<dbReference type="InterPro" id="IPR041063">
    <property type="entry name" value="Glyco_H_20C_C"/>
</dbReference>